<feature type="non-terminal residue" evidence="1">
    <location>
        <position position="1"/>
    </location>
</feature>
<dbReference type="Proteomes" id="UP001189429">
    <property type="component" value="Unassembled WGS sequence"/>
</dbReference>
<evidence type="ECO:0000313" key="1">
    <source>
        <dbReference type="EMBL" id="CAK0838247.1"/>
    </source>
</evidence>
<proteinExistence type="predicted"/>
<feature type="non-terminal residue" evidence="1">
    <location>
        <position position="170"/>
    </location>
</feature>
<protein>
    <submittedName>
        <fullName evidence="1">Uncharacterized protein</fullName>
    </submittedName>
</protein>
<sequence length="170" mass="18509">PMDSPNQRLAAAVSEMESDGFQLSQVVATQLQAHTANITAQVQNAVAATTQQAQGTIILQLHAHFAPTMQRVEGHELAIGDIQRKQNGIEDTQKALREDIKRINHRLALSEESHASVDIARLAEFDRDPHPTIFTINAPDDVPPSEVRGAIGSWISDANLDVEGTVLHGR</sequence>
<organism evidence="1 2">
    <name type="scientific">Prorocentrum cordatum</name>
    <dbReference type="NCBI Taxonomy" id="2364126"/>
    <lineage>
        <taxon>Eukaryota</taxon>
        <taxon>Sar</taxon>
        <taxon>Alveolata</taxon>
        <taxon>Dinophyceae</taxon>
        <taxon>Prorocentrales</taxon>
        <taxon>Prorocentraceae</taxon>
        <taxon>Prorocentrum</taxon>
    </lineage>
</organism>
<keyword evidence="2" id="KW-1185">Reference proteome</keyword>
<name>A0ABN9T090_9DINO</name>
<gene>
    <name evidence="1" type="ORF">PCOR1329_LOCUS34224</name>
</gene>
<reference evidence="1" key="1">
    <citation type="submission" date="2023-10" db="EMBL/GenBank/DDBJ databases">
        <authorList>
            <person name="Chen Y."/>
            <person name="Shah S."/>
            <person name="Dougan E. K."/>
            <person name="Thang M."/>
            <person name="Chan C."/>
        </authorList>
    </citation>
    <scope>NUCLEOTIDE SEQUENCE [LARGE SCALE GENOMIC DNA]</scope>
</reference>
<comment type="caution">
    <text evidence="1">The sequence shown here is derived from an EMBL/GenBank/DDBJ whole genome shotgun (WGS) entry which is preliminary data.</text>
</comment>
<dbReference type="EMBL" id="CAUYUJ010014207">
    <property type="protein sequence ID" value="CAK0838247.1"/>
    <property type="molecule type" value="Genomic_DNA"/>
</dbReference>
<accession>A0ABN9T090</accession>
<evidence type="ECO:0000313" key="2">
    <source>
        <dbReference type="Proteomes" id="UP001189429"/>
    </source>
</evidence>